<gene>
    <name evidence="3" type="ORF">DP116_02965</name>
</gene>
<keyword evidence="2" id="KW-0812">Transmembrane</keyword>
<keyword evidence="2" id="KW-1133">Transmembrane helix</keyword>
<protein>
    <recommendedName>
        <fullName evidence="5">Helix-turn-helix domain-containing protein</fullName>
    </recommendedName>
</protein>
<evidence type="ECO:0000313" key="4">
    <source>
        <dbReference type="Proteomes" id="UP000718564"/>
    </source>
</evidence>
<dbReference type="InterPro" id="IPR050400">
    <property type="entry name" value="Bact_Cytoskel_RodZ"/>
</dbReference>
<dbReference type="RefSeq" id="WP_169153751.1">
    <property type="nucleotide sequence ID" value="NZ_CAWPJE010000327.1"/>
</dbReference>
<dbReference type="EMBL" id="QMEB01000012">
    <property type="protein sequence ID" value="NMG18463.1"/>
    <property type="molecule type" value="Genomic_DNA"/>
</dbReference>
<proteinExistence type="predicted"/>
<feature type="transmembrane region" description="Helical" evidence="2">
    <location>
        <begin position="289"/>
        <end position="310"/>
    </location>
</feature>
<dbReference type="InterPro" id="IPR010982">
    <property type="entry name" value="Lambda_DNA-bd_dom_sf"/>
</dbReference>
<keyword evidence="4" id="KW-1185">Reference proteome</keyword>
<dbReference type="PANTHER" id="PTHR34475:SF1">
    <property type="entry name" value="CYTOSKELETON PROTEIN RODZ"/>
    <property type="match status" value="1"/>
</dbReference>
<feature type="region of interest" description="Disordered" evidence="1">
    <location>
        <begin position="127"/>
        <end position="160"/>
    </location>
</feature>
<keyword evidence="2" id="KW-0472">Membrane</keyword>
<dbReference type="Proteomes" id="UP000718564">
    <property type="component" value="Unassembled WGS sequence"/>
</dbReference>
<dbReference type="Pfam" id="PF13413">
    <property type="entry name" value="HTH_25"/>
    <property type="match status" value="1"/>
</dbReference>
<evidence type="ECO:0000256" key="2">
    <source>
        <dbReference type="SAM" id="Phobius"/>
    </source>
</evidence>
<accession>A0ABX1P298</accession>
<feature type="compositionally biased region" description="Basic and acidic residues" evidence="1">
    <location>
        <begin position="127"/>
        <end position="150"/>
    </location>
</feature>
<reference evidence="3 4" key="1">
    <citation type="submission" date="2018-06" db="EMBL/GenBank/DDBJ databases">
        <title>Comparative genomics of Brasilonema spp. strains.</title>
        <authorList>
            <person name="Alvarenga D.O."/>
            <person name="Fiore M.F."/>
            <person name="Varani A.M."/>
        </authorList>
    </citation>
    <scope>NUCLEOTIDE SEQUENCE [LARGE SCALE GENOMIC DNA]</scope>
    <source>
        <strain evidence="3 4">SPC951</strain>
    </source>
</reference>
<sequence length="365" mass="40198">MATTSYLLKILDNPTIEISQDELRTLLGEIEAELHQSKVYRRAVVILQKLLGSSTEQANVLFKAVGREAIGLAFRQFVQQYQKVKEKPQEDTTIETSTIEKTNSTDESCNDSSQNFRSVVDQKTIIKTDEKADLPSESQVESHKANDSAKTKQNRPKTKTKIGWRGFGKKRKQAELALQMAVEQRVETRRQISQQLRQARESQGLSLSQLHAYTHVPLHHMEALEKGDWELLPEDVYVRGFVRVMANALGLNGTDLAASLPAPEPVKAILPAKYEHKSNFGLGIALHPVHFYLGYAALVAGSVGGLSIMASQQASADKMINKDAATPPSSSFTKSSQETKPISKPGLSNRVSITVGPDIAPPEAL</sequence>
<evidence type="ECO:0008006" key="5">
    <source>
        <dbReference type="Google" id="ProtNLM"/>
    </source>
</evidence>
<evidence type="ECO:0000256" key="1">
    <source>
        <dbReference type="SAM" id="MobiDB-lite"/>
    </source>
</evidence>
<name>A0ABX1P298_9CYAN</name>
<organism evidence="3 4">
    <name type="scientific">Brasilonema bromeliae SPC951</name>
    <dbReference type="NCBI Taxonomy" id="385972"/>
    <lineage>
        <taxon>Bacteria</taxon>
        <taxon>Bacillati</taxon>
        <taxon>Cyanobacteriota</taxon>
        <taxon>Cyanophyceae</taxon>
        <taxon>Nostocales</taxon>
        <taxon>Scytonemataceae</taxon>
        <taxon>Brasilonema</taxon>
        <taxon>Bromeliae group (in: Brasilonema)</taxon>
    </lineage>
</organism>
<feature type="region of interest" description="Disordered" evidence="1">
    <location>
        <begin position="322"/>
        <end position="365"/>
    </location>
</feature>
<dbReference type="Gene3D" id="1.10.260.40">
    <property type="entry name" value="lambda repressor-like DNA-binding domains"/>
    <property type="match status" value="1"/>
</dbReference>
<evidence type="ECO:0000313" key="3">
    <source>
        <dbReference type="EMBL" id="NMG18463.1"/>
    </source>
</evidence>
<dbReference type="PANTHER" id="PTHR34475">
    <property type="match status" value="1"/>
</dbReference>
<comment type="caution">
    <text evidence="3">The sequence shown here is derived from an EMBL/GenBank/DDBJ whole genome shotgun (WGS) entry which is preliminary data.</text>
</comment>
<feature type="compositionally biased region" description="Polar residues" evidence="1">
    <location>
        <begin position="327"/>
        <end position="340"/>
    </location>
</feature>